<dbReference type="AlphaFoldDB" id="A0A8X6X1R8"/>
<reference evidence="2" key="1">
    <citation type="submission" date="2020-08" db="EMBL/GenBank/DDBJ databases">
        <title>Multicomponent nature underlies the extraordinary mechanical properties of spider dragline silk.</title>
        <authorList>
            <person name="Kono N."/>
            <person name="Nakamura H."/>
            <person name="Mori M."/>
            <person name="Yoshida Y."/>
            <person name="Ohtoshi R."/>
            <person name="Malay A.D."/>
            <person name="Moran D.A.P."/>
            <person name="Tomita M."/>
            <person name="Numata K."/>
            <person name="Arakawa K."/>
        </authorList>
    </citation>
    <scope>NUCLEOTIDE SEQUENCE</scope>
</reference>
<sequence>MAFFTSVWPLERRSLRGGVTVEVDHSLLPIAVRPRPFTNEERASCLVTGTLSTRCHKRKTVPMSGSVNTRRERESSGLSGKVQTILKMDLSEERPDFESPSTRDHLSFSVDRILAPDFGPRKDQRASATIQYAHSPFSPGEEKSLYVNVHSPTLQYTKDCCSPSTYLKVETDSSSVSNDSNNLVQSLFVPCPKDLEEYHAGLMSLKADIIKLKRSHDSIQNQDSVPENKKDISQYAIPCSNASASSPESLASDGGNDFRLSPNSISSPSSKKDIKKLVPAFENRIYSSPTSGTRFDFVVSRTHGLTFPAPQDNQKESSRMKEEKRTLQLCKEKQNKDQDNDRCSPNESRCSILPDTKSPVKGSDLNLPQMKESEITNCENKSPSPVSSSKAPFLKPTSLTGIKRKSPLLEQLKPDVKSDVHLTGDEAWPVWVYCSRYSPRPSSGKYFSFHISPHT</sequence>
<name>A0A8X6X1R8_9ARAC</name>
<comment type="caution">
    <text evidence="2">The sequence shown here is derived from an EMBL/GenBank/DDBJ whole genome shotgun (WGS) entry which is preliminary data.</text>
</comment>
<feature type="compositionally biased region" description="Low complexity" evidence="1">
    <location>
        <begin position="381"/>
        <end position="390"/>
    </location>
</feature>
<dbReference type="Proteomes" id="UP000886998">
    <property type="component" value="Unassembled WGS sequence"/>
</dbReference>
<organism evidence="2 3">
    <name type="scientific">Trichonephila inaurata madagascariensis</name>
    <dbReference type="NCBI Taxonomy" id="2747483"/>
    <lineage>
        <taxon>Eukaryota</taxon>
        <taxon>Metazoa</taxon>
        <taxon>Ecdysozoa</taxon>
        <taxon>Arthropoda</taxon>
        <taxon>Chelicerata</taxon>
        <taxon>Arachnida</taxon>
        <taxon>Araneae</taxon>
        <taxon>Araneomorphae</taxon>
        <taxon>Entelegynae</taxon>
        <taxon>Araneoidea</taxon>
        <taxon>Nephilidae</taxon>
        <taxon>Trichonephila</taxon>
        <taxon>Trichonephila inaurata</taxon>
    </lineage>
</organism>
<proteinExistence type="predicted"/>
<gene>
    <name evidence="2" type="ORF">TNIN_6491</name>
</gene>
<dbReference type="EMBL" id="BMAV01004778">
    <property type="protein sequence ID" value="GFY45324.1"/>
    <property type="molecule type" value="Genomic_DNA"/>
</dbReference>
<feature type="region of interest" description="Disordered" evidence="1">
    <location>
        <begin position="241"/>
        <end position="273"/>
    </location>
</feature>
<feature type="region of interest" description="Disordered" evidence="1">
    <location>
        <begin position="331"/>
        <end position="364"/>
    </location>
</feature>
<evidence type="ECO:0000313" key="3">
    <source>
        <dbReference type="Proteomes" id="UP000886998"/>
    </source>
</evidence>
<dbReference type="OrthoDB" id="6159439at2759"/>
<feature type="region of interest" description="Disordered" evidence="1">
    <location>
        <begin position="61"/>
        <end position="80"/>
    </location>
</feature>
<evidence type="ECO:0000256" key="1">
    <source>
        <dbReference type="SAM" id="MobiDB-lite"/>
    </source>
</evidence>
<feature type="compositionally biased region" description="Basic and acidic residues" evidence="1">
    <location>
        <begin position="331"/>
        <end position="344"/>
    </location>
</feature>
<keyword evidence="3" id="KW-1185">Reference proteome</keyword>
<evidence type="ECO:0000313" key="2">
    <source>
        <dbReference type="EMBL" id="GFY45324.1"/>
    </source>
</evidence>
<feature type="region of interest" description="Disordered" evidence="1">
    <location>
        <begin position="376"/>
        <end position="398"/>
    </location>
</feature>
<protein>
    <submittedName>
        <fullName evidence="2">Uncharacterized protein</fullName>
    </submittedName>
</protein>
<accession>A0A8X6X1R8</accession>